<evidence type="ECO:0008006" key="5">
    <source>
        <dbReference type="Google" id="ProtNLM"/>
    </source>
</evidence>
<keyword evidence="1" id="KW-1133">Transmembrane helix</keyword>
<keyword evidence="1" id="KW-0472">Membrane</keyword>
<feature type="transmembrane region" description="Helical" evidence="1">
    <location>
        <begin position="179"/>
        <end position="198"/>
    </location>
</feature>
<dbReference type="InterPro" id="IPR022472">
    <property type="entry name" value="VPLPA-CTERM"/>
</dbReference>
<reference evidence="4" key="1">
    <citation type="journal article" date="2019" name="Int. J. Syst. Evol. Microbiol.">
        <title>The Global Catalogue of Microorganisms (GCM) 10K type strain sequencing project: providing services to taxonomists for standard genome sequencing and annotation.</title>
        <authorList>
            <consortium name="The Broad Institute Genomics Platform"/>
            <consortium name="The Broad Institute Genome Sequencing Center for Infectious Disease"/>
            <person name="Wu L."/>
            <person name="Ma J."/>
        </authorList>
    </citation>
    <scope>NUCLEOTIDE SEQUENCE [LARGE SCALE GENOMIC DNA]</scope>
    <source>
        <strain evidence="4">CGMCC 1.12664</strain>
    </source>
</reference>
<dbReference type="AlphaFoldDB" id="A0A917EFX2"/>
<organism evidence="3 4">
    <name type="scientific">Primorskyibacter flagellatus</name>
    <dbReference type="NCBI Taxonomy" id="1387277"/>
    <lineage>
        <taxon>Bacteria</taxon>
        <taxon>Pseudomonadati</taxon>
        <taxon>Pseudomonadota</taxon>
        <taxon>Alphaproteobacteria</taxon>
        <taxon>Rhodobacterales</taxon>
        <taxon>Roseobacteraceae</taxon>
        <taxon>Primorskyibacter</taxon>
    </lineage>
</organism>
<protein>
    <recommendedName>
        <fullName evidence="5">VPLPA-CTERM protein sorting domain-containing protein</fullName>
    </recommendedName>
</protein>
<keyword evidence="4" id="KW-1185">Reference proteome</keyword>
<comment type="caution">
    <text evidence="3">The sequence shown here is derived from an EMBL/GenBank/DDBJ whole genome shotgun (WGS) entry which is preliminary data.</text>
</comment>
<evidence type="ECO:0000313" key="4">
    <source>
        <dbReference type="Proteomes" id="UP000612855"/>
    </source>
</evidence>
<sequence length="204" mass="20678">MNIAKTFISATALLVSMSGAASALTVDLTDSSYTDVVIDPVNGKTTQFTEVAGGVTFTFTALNNLFGGLGFYVAADGHSANGLGLGGGGNTNYRFSVTASHDVTLTSYTTGAGTPVNQALLDIGTSVGNELFPKLTSFAPAGGDIDLTVGSSLIFEISNEGIAVVGFLGSLEFETTPAVPLPAGIPLVAGALGALGLLRRRRRV</sequence>
<proteinExistence type="predicted"/>
<evidence type="ECO:0000313" key="3">
    <source>
        <dbReference type="EMBL" id="GGE37977.1"/>
    </source>
</evidence>
<name>A0A917EFX2_9RHOB</name>
<keyword evidence="2" id="KW-0732">Signal</keyword>
<feature type="signal peptide" evidence="2">
    <location>
        <begin position="1"/>
        <end position="23"/>
    </location>
</feature>
<dbReference type="EMBL" id="BMFJ01000001">
    <property type="protein sequence ID" value="GGE37977.1"/>
    <property type="molecule type" value="Genomic_DNA"/>
</dbReference>
<keyword evidence="1" id="KW-0812">Transmembrane</keyword>
<evidence type="ECO:0000256" key="1">
    <source>
        <dbReference type="SAM" id="Phobius"/>
    </source>
</evidence>
<feature type="chain" id="PRO_5036719364" description="VPLPA-CTERM protein sorting domain-containing protein" evidence="2">
    <location>
        <begin position="24"/>
        <end position="204"/>
    </location>
</feature>
<dbReference type="NCBIfam" id="TIGR03370">
    <property type="entry name" value="VPLPA-CTERM"/>
    <property type="match status" value="1"/>
</dbReference>
<evidence type="ECO:0000256" key="2">
    <source>
        <dbReference type="SAM" id="SignalP"/>
    </source>
</evidence>
<gene>
    <name evidence="3" type="ORF">GCM10011360_27250</name>
</gene>
<accession>A0A917EFX2</accession>
<dbReference type="Proteomes" id="UP000612855">
    <property type="component" value="Unassembled WGS sequence"/>
</dbReference>